<evidence type="ECO:0000256" key="1">
    <source>
        <dbReference type="SAM" id="MobiDB-lite"/>
    </source>
</evidence>
<reference evidence="2 3" key="1">
    <citation type="submission" date="2023-01" db="EMBL/GenBank/DDBJ databases">
        <title>Analysis of 21 Apiospora genomes using comparative genomics revels a genus with tremendous synthesis potential of carbohydrate active enzymes and secondary metabolites.</title>
        <authorList>
            <person name="Sorensen T."/>
        </authorList>
    </citation>
    <scope>NUCLEOTIDE SEQUENCE [LARGE SCALE GENOMIC DNA]</scope>
    <source>
        <strain evidence="2 3">CBS 83171</strain>
    </source>
</reference>
<keyword evidence="3" id="KW-1185">Reference proteome</keyword>
<organism evidence="2 3">
    <name type="scientific">Apiospora saccharicola</name>
    <dbReference type="NCBI Taxonomy" id="335842"/>
    <lineage>
        <taxon>Eukaryota</taxon>
        <taxon>Fungi</taxon>
        <taxon>Dikarya</taxon>
        <taxon>Ascomycota</taxon>
        <taxon>Pezizomycotina</taxon>
        <taxon>Sordariomycetes</taxon>
        <taxon>Xylariomycetidae</taxon>
        <taxon>Amphisphaeriales</taxon>
        <taxon>Apiosporaceae</taxon>
        <taxon>Apiospora</taxon>
    </lineage>
</organism>
<dbReference type="PANTHER" id="PTHR37015">
    <property type="entry name" value="REVERSE TRANSCRIPTASE DOMAIN-CONTAINING PROTEIN"/>
    <property type="match status" value="1"/>
</dbReference>
<comment type="caution">
    <text evidence="2">The sequence shown here is derived from an EMBL/GenBank/DDBJ whole genome shotgun (WGS) entry which is preliminary data.</text>
</comment>
<feature type="region of interest" description="Disordered" evidence="1">
    <location>
        <begin position="436"/>
        <end position="476"/>
    </location>
</feature>
<feature type="compositionally biased region" description="Acidic residues" evidence="1">
    <location>
        <begin position="457"/>
        <end position="467"/>
    </location>
</feature>
<protein>
    <recommendedName>
        <fullName evidence="4">Reverse transcriptase domain-containing protein</fullName>
    </recommendedName>
</protein>
<sequence length="980" mass="111049">MASNSGSVFSETLKEITNTKLQELSKRRAAFEEKKAAILSSLDDRDKIKRLVTLSDGVKSCYAIKLDGSGYAAENVSKNASLEVELKNLDSFIAQARYDPSISTKALDKWEASLLGHLDTMSLKYAYASLYAQLVTEWLAPESPSDTTDVGGDEEMTEPFETIDNAKKLEAKRQWEQDVFVPGQVDEANLRRFLEELFIDEPADSSKKAKTLSKLTESIKDFEKKLAAPNQFNAYTLKWVIEGLLASDRLSNEKREALRDFIRSDIILGEIADVLNMRLAALDAWTWGDNVPLEQRRKISGVYGVHMDEELLQSIFLQYIGVKWSVFFKRAFKSFRRRGGPWTDIRQPVPEIDGLRREYYLQSDISGWQRDSVQHVRRSMHRKDYFMARLLDKESQKVEFVEGQEEAEDEECYEEHVYILTHATIRHRALPSISRGASKRKRVGGKVMRMAAPSQDSDSETESDSEPNPDSKNHMQAKQRLLHILSTEAAVCSKIHNDFTAIHSSFDRWDSLLPHTTVHTILAFFGVSDAWLKFFAKFLEVPLRFTDDPASTVVRTRCRGTPTSHTLSDVFGEAVFFCLDFATNQSTGGGLLYRLYDDAWFWSASHDAATKAWATIQRFAAVAGTELNTAKTGCIRISGDPDITPAIHDSLPRGEIQWGFLKLSPQTGRFEINQGMVDTHIAELRRQLHSKQKSMFSFIQTWNSYANTFFTSNFGEAANCFGRAHVDAMLETHSRIQREVFRGTEGLGVEASSVVEYLKAVLRQRYQVEDIPDAFLFFPVELGGLDLQSPFVSILQVRDSILADPASLLEKFQQAETEEYRAAKARFEGWPNTYKNSSSGSNNTHWVPQGPGEAHTFFGLEEYGRWREELHYEYNTELVDVYRQLLERPVQGGGGAGVRMDDAGALVSALIALGAHGQYATLRGGIKRSWYEMEPYWRWVVALYGPEVVARFGGLRLVDSGLLPMGMVNLFREKRLNWQD</sequence>
<dbReference type="PANTHER" id="PTHR37015:SF2">
    <property type="entry name" value="REVERSE TRANSCRIPTASE DOMAIN-CONTAINING PROTEIN"/>
    <property type="match status" value="1"/>
</dbReference>
<dbReference type="EMBL" id="JAQQWM010000005">
    <property type="protein sequence ID" value="KAK8064034.1"/>
    <property type="molecule type" value="Genomic_DNA"/>
</dbReference>
<evidence type="ECO:0000313" key="2">
    <source>
        <dbReference type="EMBL" id="KAK8064034.1"/>
    </source>
</evidence>
<proteinExistence type="predicted"/>
<accession>A0ABR1UYM0</accession>
<name>A0ABR1UYM0_9PEZI</name>
<dbReference type="Proteomes" id="UP001446871">
    <property type="component" value="Unassembled WGS sequence"/>
</dbReference>
<evidence type="ECO:0008006" key="4">
    <source>
        <dbReference type="Google" id="ProtNLM"/>
    </source>
</evidence>
<evidence type="ECO:0000313" key="3">
    <source>
        <dbReference type="Proteomes" id="UP001446871"/>
    </source>
</evidence>
<gene>
    <name evidence="2" type="ORF">PG996_008686</name>
</gene>